<comment type="similarity">
    <text evidence="10">Belongs to the class-I aminoacyl-tRNA synthetase family.</text>
</comment>
<organism evidence="14 15">
    <name type="scientific">Xylanibacter caecicola</name>
    <dbReference type="NCBI Taxonomy" id="2736294"/>
    <lineage>
        <taxon>Bacteria</taxon>
        <taxon>Pseudomonadati</taxon>
        <taxon>Bacteroidota</taxon>
        <taxon>Bacteroidia</taxon>
        <taxon>Bacteroidales</taxon>
        <taxon>Prevotellaceae</taxon>
        <taxon>Xylanibacter</taxon>
    </lineage>
</organism>
<keyword evidence="4 10" id="KW-0547">Nucleotide-binding</keyword>
<evidence type="ECO:0000256" key="3">
    <source>
        <dbReference type="ARBA" id="ARBA00022598"/>
    </source>
</evidence>
<evidence type="ECO:0000259" key="11">
    <source>
        <dbReference type="Pfam" id="PF00749"/>
    </source>
</evidence>
<dbReference type="InterPro" id="IPR011035">
    <property type="entry name" value="Ribosomal_bL25/Gln-tRNA_synth"/>
</dbReference>
<dbReference type="InterPro" id="IPR020059">
    <property type="entry name" value="Glu/Gln-tRNA-synth_Ib_codon-bd"/>
</dbReference>
<feature type="domain" description="Glutamyl/glutaminyl-tRNA synthetase class Ib anti-codon binding" evidence="12">
    <location>
        <begin position="356"/>
        <end position="455"/>
    </location>
</feature>
<dbReference type="EC" id="6.1.1.18" evidence="1 9"/>
<dbReference type="PANTHER" id="PTHR43097">
    <property type="entry name" value="GLUTAMINE-TRNA LIGASE"/>
    <property type="match status" value="1"/>
</dbReference>
<evidence type="ECO:0000256" key="4">
    <source>
        <dbReference type="ARBA" id="ARBA00022741"/>
    </source>
</evidence>
<dbReference type="Gene3D" id="1.10.1160.10">
    <property type="entry name" value="Glutamyl-trna Synthetase, Domain 2"/>
    <property type="match status" value="1"/>
</dbReference>
<keyword evidence="2" id="KW-0963">Cytoplasm</keyword>
<evidence type="ECO:0000313" key="15">
    <source>
        <dbReference type="Proteomes" id="UP000820977"/>
    </source>
</evidence>
<feature type="domain" description="Glutamyl/glutaminyl-tRNA synthetase class Ib catalytic" evidence="11">
    <location>
        <begin position="34"/>
        <end position="352"/>
    </location>
</feature>
<dbReference type="PRINTS" id="PR00987">
    <property type="entry name" value="TRNASYNTHGLU"/>
</dbReference>
<protein>
    <recommendedName>
        <fullName evidence="1 9">Glutamine--tRNA ligase</fullName>
        <ecNumber evidence="1 9">6.1.1.18</ecNumber>
    </recommendedName>
</protein>
<accession>A0ABX2B281</accession>
<dbReference type="RefSeq" id="WP_172345082.1">
    <property type="nucleotide sequence ID" value="NZ_CASTNK010000010.1"/>
</dbReference>
<reference evidence="14 15" key="1">
    <citation type="submission" date="2020-05" db="EMBL/GenBank/DDBJ databases">
        <title>Distinct polysaccharide utilization as determinants for interspecies competition between intestinal Prevotella spp.</title>
        <authorList>
            <person name="Galvez E.J.C."/>
            <person name="Iljazovic A."/>
            <person name="Strowig T."/>
        </authorList>
    </citation>
    <scope>NUCLEOTIDE SEQUENCE [LARGE SCALE GENOMIC DNA]</scope>
    <source>
        <strain evidence="14 15">PCHR</strain>
    </source>
</reference>
<dbReference type="Gene3D" id="2.40.240.10">
    <property type="entry name" value="Ribosomal Protein L25, Chain P"/>
    <property type="match status" value="2"/>
</dbReference>
<evidence type="ECO:0000256" key="9">
    <source>
        <dbReference type="NCBIfam" id="TIGR00440"/>
    </source>
</evidence>
<name>A0ABX2B281_9BACT</name>
<dbReference type="InterPro" id="IPR014729">
    <property type="entry name" value="Rossmann-like_a/b/a_fold"/>
</dbReference>
<dbReference type="Gene3D" id="3.40.50.620">
    <property type="entry name" value="HUPs"/>
    <property type="match status" value="1"/>
</dbReference>
<dbReference type="NCBIfam" id="TIGR00440">
    <property type="entry name" value="glnS"/>
    <property type="match status" value="1"/>
</dbReference>
<dbReference type="NCBIfam" id="NF011291">
    <property type="entry name" value="PRK14703.1"/>
    <property type="match status" value="1"/>
</dbReference>
<dbReference type="SUPFAM" id="SSF52374">
    <property type="entry name" value="Nucleotidylyl transferase"/>
    <property type="match status" value="1"/>
</dbReference>
<evidence type="ECO:0000256" key="10">
    <source>
        <dbReference type="RuleBase" id="RU363037"/>
    </source>
</evidence>
<evidence type="ECO:0000256" key="8">
    <source>
        <dbReference type="ARBA" id="ARBA00048270"/>
    </source>
</evidence>
<gene>
    <name evidence="14" type="ORF">HPS54_08860</name>
</gene>
<feature type="domain" description="tRNA synthetases class I (E and Q) anti-codon binding" evidence="13">
    <location>
        <begin position="472"/>
        <end position="546"/>
    </location>
</feature>
<keyword evidence="3 10" id="KW-0436">Ligase</keyword>
<evidence type="ECO:0000313" key="14">
    <source>
        <dbReference type="EMBL" id="NPE25619.1"/>
    </source>
</evidence>
<dbReference type="InterPro" id="IPR001412">
    <property type="entry name" value="aa-tRNA-synth_I_CS"/>
</dbReference>
<keyword evidence="6 10" id="KW-0648">Protein biosynthesis</keyword>
<evidence type="ECO:0000259" key="12">
    <source>
        <dbReference type="Pfam" id="PF03950"/>
    </source>
</evidence>
<dbReference type="SUPFAM" id="SSF50715">
    <property type="entry name" value="Ribosomal protein L25-like"/>
    <property type="match status" value="1"/>
</dbReference>
<dbReference type="PANTHER" id="PTHR43097:SF5">
    <property type="entry name" value="GLUTAMATE--TRNA LIGASE"/>
    <property type="match status" value="1"/>
</dbReference>
<dbReference type="InterPro" id="IPR000924">
    <property type="entry name" value="Glu/Gln-tRNA-synth"/>
</dbReference>
<dbReference type="GO" id="GO:0016874">
    <property type="term" value="F:ligase activity"/>
    <property type="evidence" value="ECO:0007669"/>
    <property type="project" value="UniProtKB-KW"/>
</dbReference>
<keyword evidence="15" id="KW-1185">Reference proteome</keyword>
<evidence type="ECO:0000256" key="1">
    <source>
        <dbReference type="ARBA" id="ARBA00012836"/>
    </source>
</evidence>
<evidence type="ECO:0000256" key="7">
    <source>
        <dbReference type="ARBA" id="ARBA00023146"/>
    </source>
</evidence>
<keyword evidence="5 10" id="KW-0067">ATP-binding</keyword>
<dbReference type="Pfam" id="PF00749">
    <property type="entry name" value="tRNA-synt_1c"/>
    <property type="match status" value="1"/>
</dbReference>
<dbReference type="Gene3D" id="3.90.800.10">
    <property type="entry name" value="Glutamyl-tRNA Synthetase, Domain 3"/>
    <property type="match status" value="1"/>
</dbReference>
<dbReference type="InterPro" id="IPR004514">
    <property type="entry name" value="Gln-tRNA-synth"/>
</dbReference>
<dbReference type="InterPro" id="IPR050132">
    <property type="entry name" value="Gln/Glu-tRNA_Ligase"/>
</dbReference>
<dbReference type="EMBL" id="JABKKJ010000014">
    <property type="protein sequence ID" value="NPE25619.1"/>
    <property type="molecule type" value="Genomic_DNA"/>
</dbReference>
<evidence type="ECO:0000256" key="6">
    <source>
        <dbReference type="ARBA" id="ARBA00022917"/>
    </source>
</evidence>
<comment type="caution">
    <text evidence="14">The sequence shown here is derived from an EMBL/GenBank/DDBJ whole genome shotgun (WGS) entry which is preliminary data.</text>
</comment>
<dbReference type="InterPro" id="IPR020058">
    <property type="entry name" value="Glu/Gln-tRNA-synth_Ib_cat-dom"/>
</dbReference>
<keyword evidence="7 10" id="KW-0030">Aminoacyl-tRNA synthetase</keyword>
<dbReference type="InterPro" id="IPR049437">
    <property type="entry name" value="tRNA-synt_1c_C2"/>
</dbReference>
<evidence type="ECO:0000256" key="2">
    <source>
        <dbReference type="ARBA" id="ARBA00022490"/>
    </source>
</evidence>
<sequence>MTKNEYEKSEEKKSLSFVEQLVEKDISEGKNAGKIQTRFPPEPNGYLHIGHAKAICMDFGIAEKYNGTCNLRFDDTNPSKENNEYVENIQSDIEWLGFHWANIYYASDYFQKLWDFAVWMIKKGMAYVDEQTSEQIAAQKGTPTEAGKPSPFRDRPIEESLELFYKMNTAEAVEGSMVLRAKLDMANPNMHFRDPIMYRIIHTPHHRTGTTWHAYPMYDFAHGQSDYFEGVTHSICTLEFVPHRPLYDKFIDFLKEMNGEGDNLNDFRPRQIEFNRLNMTYTVMSKRKLHALVTEGKVNGWDDPRMPTICGMRRRGYSPQSIRKFIDSIGYTKFDALNDVALLEAAVREDLNMRSTRVSAVLNPVKLVITNYPEGQTEEMVSVNNPENEADGTHTITFSKNLWIERDDFMEDAPKKFFRMTPGKEVRLKNAYIVKCTGCTKDADGNITEIQAEYDPISKSGMEGANRKVKGTLHWVSADHCKKAEVRVYDRLFNVENPSAEAADFRELLNPDSLQVISNCYIEEYAAQKQPGDYLQFQRIGYFMADKDSTNEHPVFNKTVGLKDTWAKIKQ</sequence>
<dbReference type="Proteomes" id="UP000820977">
    <property type="component" value="Unassembled WGS sequence"/>
</dbReference>
<comment type="catalytic activity">
    <reaction evidence="8">
        <text>tRNA(Gln) + L-glutamine + ATP = L-glutaminyl-tRNA(Gln) + AMP + diphosphate</text>
        <dbReference type="Rhea" id="RHEA:20121"/>
        <dbReference type="Rhea" id="RHEA-COMP:9662"/>
        <dbReference type="Rhea" id="RHEA-COMP:9681"/>
        <dbReference type="ChEBI" id="CHEBI:30616"/>
        <dbReference type="ChEBI" id="CHEBI:33019"/>
        <dbReference type="ChEBI" id="CHEBI:58359"/>
        <dbReference type="ChEBI" id="CHEBI:78442"/>
        <dbReference type="ChEBI" id="CHEBI:78521"/>
        <dbReference type="ChEBI" id="CHEBI:456215"/>
        <dbReference type="EC" id="6.1.1.18"/>
    </reaction>
</comment>
<evidence type="ECO:0000259" key="13">
    <source>
        <dbReference type="Pfam" id="PF20974"/>
    </source>
</evidence>
<dbReference type="Pfam" id="PF03950">
    <property type="entry name" value="tRNA-synt_1c_C"/>
    <property type="match status" value="1"/>
</dbReference>
<dbReference type="InterPro" id="IPR020056">
    <property type="entry name" value="Rbsml_bL25/Gln-tRNA_synth_N"/>
</dbReference>
<evidence type="ECO:0000256" key="5">
    <source>
        <dbReference type="ARBA" id="ARBA00022840"/>
    </source>
</evidence>
<dbReference type="InterPro" id="IPR020061">
    <property type="entry name" value="Glu_tRNA_lig_a-bdl"/>
</dbReference>
<dbReference type="PROSITE" id="PS00178">
    <property type="entry name" value="AA_TRNA_LIGASE_I"/>
    <property type="match status" value="1"/>
</dbReference>
<dbReference type="Pfam" id="PF20974">
    <property type="entry name" value="tRNA-synt_1c_C2"/>
    <property type="match status" value="1"/>
</dbReference>
<proteinExistence type="inferred from homology"/>